<feature type="compositionally biased region" description="Basic and acidic residues" evidence="1">
    <location>
        <begin position="170"/>
        <end position="185"/>
    </location>
</feature>
<sequence length="229" mass="24956">MILSSCSMNFEAIVAQQPEVRRTSVQVLATRKDNESSERKRTNLAQIGDVTAAYQQNHDTRRAPDDVSQLGCQVVVDVFQVGPNGARNGRAQGAAHRVGDVEQGQGGGHVLVVHDYHQEAGHDQKGAVNVSGLGDAEIFHYLEKGGKVAGPARVRDLIRFPEDEDGQYQESRDEHSDDVGRHDGSVSEPTIVQRGRVGRDNGYTELHVAEELVCGITSQLGDRRGTPRI</sequence>
<dbReference type="AlphaFoldDB" id="A0AAW0QFV2"/>
<protein>
    <submittedName>
        <fullName evidence="2">Uncharacterized protein</fullName>
    </submittedName>
</protein>
<reference evidence="2 3" key="1">
    <citation type="submission" date="2023-01" db="EMBL/GenBank/DDBJ databases">
        <title>Analysis of 21 Apiospora genomes using comparative genomics revels a genus with tremendous synthesis potential of carbohydrate active enzymes and secondary metabolites.</title>
        <authorList>
            <person name="Sorensen T."/>
        </authorList>
    </citation>
    <scope>NUCLEOTIDE SEQUENCE [LARGE SCALE GENOMIC DNA]</scope>
    <source>
        <strain evidence="2 3">CBS 117206</strain>
    </source>
</reference>
<keyword evidence="3" id="KW-1185">Reference proteome</keyword>
<name>A0AAW0QFV2_9PEZI</name>
<proteinExistence type="predicted"/>
<accession>A0AAW0QFV2</accession>
<gene>
    <name evidence="2" type="ORF">PG999_008259</name>
</gene>
<evidence type="ECO:0000256" key="1">
    <source>
        <dbReference type="SAM" id="MobiDB-lite"/>
    </source>
</evidence>
<evidence type="ECO:0000313" key="2">
    <source>
        <dbReference type="EMBL" id="KAK8104900.1"/>
    </source>
</evidence>
<dbReference type="EMBL" id="JAQQWP010000008">
    <property type="protein sequence ID" value="KAK8104900.1"/>
    <property type="molecule type" value="Genomic_DNA"/>
</dbReference>
<dbReference type="Proteomes" id="UP001392437">
    <property type="component" value="Unassembled WGS sequence"/>
</dbReference>
<comment type="caution">
    <text evidence="2">The sequence shown here is derived from an EMBL/GenBank/DDBJ whole genome shotgun (WGS) entry which is preliminary data.</text>
</comment>
<feature type="region of interest" description="Disordered" evidence="1">
    <location>
        <begin position="160"/>
        <end position="190"/>
    </location>
</feature>
<organism evidence="2 3">
    <name type="scientific">Apiospora kogelbergensis</name>
    <dbReference type="NCBI Taxonomy" id="1337665"/>
    <lineage>
        <taxon>Eukaryota</taxon>
        <taxon>Fungi</taxon>
        <taxon>Dikarya</taxon>
        <taxon>Ascomycota</taxon>
        <taxon>Pezizomycotina</taxon>
        <taxon>Sordariomycetes</taxon>
        <taxon>Xylariomycetidae</taxon>
        <taxon>Amphisphaeriales</taxon>
        <taxon>Apiosporaceae</taxon>
        <taxon>Apiospora</taxon>
    </lineage>
</organism>
<evidence type="ECO:0000313" key="3">
    <source>
        <dbReference type="Proteomes" id="UP001392437"/>
    </source>
</evidence>